<dbReference type="InParanoid" id="I7MLD3"/>
<proteinExistence type="predicted"/>
<dbReference type="AlphaFoldDB" id="I7MLD3"/>
<accession>I7MLD3</accession>
<dbReference type="EMBL" id="GG662556">
    <property type="protein sequence ID" value="EAS01796.2"/>
    <property type="molecule type" value="Genomic_DNA"/>
</dbReference>
<name>I7MLD3_TETTS</name>
<dbReference type="KEGG" id="tet:TTHERM_00564420"/>
<evidence type="ECO:0000313" key="2">
    <source>
        <dbReference type="Proteomes" id="UP000009168"/>
    </source>
</evidence>
<reference evidence="2" key="1">
    <citation type="journal article" date="2006" name="PLoS Biol.">
        <title>Macronuclear genome sequence of the ciliate Tetrahymena thermophila, a model eukaryote.</title>
        <authorList>
            <person name="Eisen J.A."/>
            <person name="Coyne R.S."/>
            <person name="Wu M."/>
            <person name="Wu D."/>
            <person name="Thiagarajan M."/>
            <person name="Wortman J.R."/>
            <person name="Badger J.H."/>
            <person name="Ren Q."/>
            <person name="Amedeo P."/>
            <person name="Jones K.M."/>
            <person name="Tallon L.J."/>
            <person name="Delcher A.L."/>
            <person name="Salzberg S.L."/>
            <person name="Silva J.C."/>
            <person name="Haas B.J."/>
            <person name="Majoros W.H."/>
            <person name="Farzad M."/>
            <person name="Carlton J.M."/>
            <person name="Smith R.K. Jr."/>
            <person name="Garg J."/>
            <person name="Pearlman R.E."/>
            <person name="Karrer K.M."/>
            <person name="Sun L."/>
            <person name="Manning G."/>
            <person name="Elde N.C."/>
            <person name="Turkewitz A.P."/>
            <person name="Asai D.J."/>
            <person name="Wilkes D.E."/>
            <person name="Wang Y."/>
            <person name="Cai H."/>
            <person name="Collins K."/>
            <person name="Stewart B.A."/>
            <person name="Lee S.R."/>
            <person name="Wilamowska K."/>
            <person name="Weinberg Z."/>
            <person name="Ruzzo W.L."/>
            <person name="Wloga D."/>
            <person name="Gaertig J."/>
            <person name="Frankel J."/>
            <person name="Tsao C.-C."/>
            <person name="Gorovsky M.A."/>
            <person name="Keeling P.J."/>
            <person name="Waller R.F."/>
            <person name="Patron N.J."/>
            <person name="Cherry J.M."/>
            <person name="Stover N.A."/>
            <person name="Krieger C.J."/>
            <person name="del Toro C."/>
            <person name="Ryder H.F."/>
            <person name="Williamson S.C."/>
            <person name="Barbeau R.A."/>
            <person name="Hamilton E.P."/>
            <person name="Orias E."/>
        </authorList>
    </citation>
    <scope>NUCLEOTIDE SEQUENCE [LARGE SCALE GENOMIC DNA]</scope>
    <source>
        <strain evidence="2">SB210</strain>
    </source>
</reference>
<dbReference type="GeneID" id="7842554"/>
<sequence>MNCQGFFEWEMERSDDDTTPVPTSLRLCFQLCPADRFESENFYEIEQCMYGCAFQEIQRGDL</sequence>
<dbReference type="Proteomes" id="UP000009168">
    <property type="component" value="Unassembled WGS sequence"/>
</dbReference>
<protein>
    <submittedName>
        <fullName evidence="1">Uncharacterized protein</fullName>
    </submittedName>
</protein>
<organism evidence="1 2">
    <name type="scientific">Tetrahymena thermophila (strain SB210)</name>
    <dbReference type="NCBI Taxonomy" id="312017"/>
    <lineage>
        <taxon>Eukaryota</taxon>
        <taxon>Sar</taxon>
        <taxon>Alveolata</taxon>
        <taxon>Ciliophora</taxon>
        <taxon>Intramacronucleata</taxon>
        <taxon>Oligohymenophorea</taxon>
        <taxon>Hymenostomatida</taxon>
        <taxon>Tetrahymenina</taxon>
        <taxon>Tetrahymenidae</taxon>
        <taxon>Tetrahymena</taxon>
    </lineage>
</organism>
<dbReference type="RefSeq" id="XP_001022041.2">
    <property type="nucleotide sequence ID" value="XM_001022041.3"/>
</dbReference>
<gene>
    <name evidence="1" type="ORF">TTHERM_00564420</name>
</gene>
<evidence type="ECO:0000313" key="1">
    <source>
        <dbReference type="EMBL" id="EAS01796.2"/>
    </source>
</evidence>
<keyword evidence="2" id="KW-1185">Reference proteome</keyword>